<dbReference type="InterPro" id="IPR022898">
    <property type="entry name" value="RNase_HII"/>
</dbReference>
<dbReference type="InterPro" id="IPR001352">
    <property type="entry name" value="RNase_HII/HIII"/>
</dbReference>
<dbReference type="InterPro" id="IPR012337">
    <property type="entry name" value="RNaseH-like_sf"/>
</dbReference>
<evidence type="ECO:0000256" key="12">
    <source>
        <dbReference type="PROSITE-ProRule" id="PRU01319"/>
    </source>
</evidence>
<comment type="subcellular location">
    <subcellularLocation>
        <location evidence="4">Cytoplasm</location>
    </subcellularLocation>
</comment>
<sequence>MAAAAPTLDWERELAEQGYAVVAGCDEVGRGSLAGPVSVGVVIVRAATAVELPGVKDSKLLRPAVREALAPAIEEWAAASAVGHAAAHEIDALGLVSALRLAGTRALAQASAMVMPDFVILDGNQDWLSEPEQGDLFGASLPTAAPAPWRLQTRIKADMTCLSVAAASVLAKVERDAIMTGLAQEFPAFGWDANMGYGTAGHRAAIAACGPTDFHRKTWRLL</sequence>
<evidence type="ECO:0000256" key="4">
    <source>
        <dbReference type="ARBA" id="ARBA00004496"/>
    </source>
</evidence>
<evidence type="ECO:0000256" key="11">
    <source>
        <dbReference type="ARBA" id="ARBA00023211"/>
    </source>
</evidence>
<dbReference type="InterPro" id="IPR036397">
    <property type="entry name" value="RNaseH_sf"/>
</dbReference>
<dbReference type="NCBIfam" id="NF000595">
    <property type="entry name" value="PRK00015.1-3"/>
    <property type="match status" value="1"/>
</dbReference>
<evidence type="ECO:0000256" key="13">
    <source>
        <dbReference type="RuleBase" id="RU003515"/>
    </source>
</evidence>
<dbReference type="PANTHER" id="PTHR10954:SF18">
    <property type="entry name" value="RIBONUCLEASE HII"/>
    <property type="match status" value="1"/>
</dbReference>
<comment type="function">
    <text evidence="3 13">Endonuclease that specifically degrades the RNA of RNA-DNA hybrids.</text>
</comment>
<evidence type="ECO:0000256" key="3">
    <source>
        <dbReference type="ARBA" id="ARBA00004065"/>
    </source>
</evidence>
<evidence type="ECO:0000256" key="1">
    <source>
        <dbReference type="ARBA" id="ARBA00000077"/>
    </source>
</evidence>
<dbReference type="RefSeq" id="WP_074710304.1">
    <property type="nucleotide sequence ID" value="NZ_FNTV01000001.1"/>
</dbReference>
<dbReference type="Gene3D" id="3.30.420.10">
    <property type="entry name" value="Ribonuclease H-like superfamily/Ribonuclease H"/>
    <property type="match status" value="1"/>
</dbReference>
<evidence type="ECO:0000259" key="14">
    <source>
        <dbReference type="PROSITE" id="PS51975"/>
    </source>
</evidence>
<evidence type="ECO:0000256" key="6">
    <source>
        <dbReference type="ARBA" id="ARBA00022490"/>
    </source>
</evidence>
<dbReference type="GO" id="GO:0003723">
    <property type="term" value="F:RNA binding"/>
    <property type="evidence" value="ECO:0007669"/>
    <property type="project" value="UniProtKB-UniRule"/>
</dbReference>
<feature type="domain" description="RNase H type-2" evidence="14">
    <location>
        <begin position="20"/>
        <end position="222"/>
    </location>
</feature>
<comment type="cofactor">
    <cofactor evidence="2">
        <name>Mg(2+)</name>
        <dbReference type="ChEBI" id="CHEBI:18420"/>
    </cofactor>
</comment>
<evidence type="ECO:0000256" key="5">
    <source>
        <dbReference type="ARBA" id="ARBA00007383"/>
    </source>
</evidence>
<evidence type="ECO:0000256" key="9">
    <source>
        <dbReference type="ARBA" id="ARBA00022759"/>
    </source>
</evidence>
<evidence type="ECO:0000256" key="7">
    <source>
        <dbReference type="ARBA" id="ARBA00022722"/>
    </source>
</evidence>
<dbReference type="GO" id="GO:0046872">
    <property type="term" value="F:metal ion binding"/>
    <property type="evidence" value="ECO:0007669"/>
    <property type="project" value="UniProtKB-KW"/>
</dbReference>
<evidence type="ECO:0000256" key="10">
    <source>
        <dbReference type="ARBA" id="ARBA00022801"/>
    </source>
</evidence>
<dbReference type="GO" id="GO:0006298">
    <property type="term" value="P:mismatch repair"/>
    <property type="evidence" value="ECO:0007669"/>
    <property type="project" value="TreeGrafter"/>
</dbReference>
<name>A0A1H5FLD6_9MICC</name>
<dbReference type="SUPFAM" id="SSF53098">
    <property type="entry name" value="Ribonuclease H-like"/>
    <property type="match status" value="1"/>
</dbReference>
<comment type="similarity">
    <text evidence="5 13">Belongs to the RNase HII family.</text>
</comment>
<evidence type="ECO:0000256" key="8">
    <source>
        <dbReference type="ARBA" id="ARBA00022723"/>
    </source>
</evidence>
<keyword evidence="7 12" id="KW-0540">Nuclease</keyword>
<evidence type="ECO:0000256" key="2">
    <source>
        <dbReference type="ARBA" id="ARBA00001946"/>
    </source>
</evidence>
<dbReference type="GO" id="GO:0004523">
    <property type="term" value="F:RNA-DNA hybrid ribonuclease activity"/>
    <property type="evidence" value="ECO:0007669"/>
    <property type="project" value="UniProtKB-UniRule"/>
</dbReference>
<feature type="binding site" evidence="12">
    <location>
        <position position="122"/>
    </location>
    <ligand>
        <name>a divalent metal cation</name>
        <dbReference type="ChEBI" id="CHEBI:60240"/>
    </ligand>
</feature>
<evidence type="ECO:0000313" key="15">
    <source>
        <dbReference type="EMBL" id="SEE04235.1"/>
    </source>
</evidence>
<protein>
    <recommendedName>
        <fullName evidence="13">Ribonuclease</fullName>
        <ecNumber evidence="13">3.1.26.4</ecNumber>
    </recommendedName>
</protein>
<organism evidence="15 16">
    <name type="scientific">Arthrobacter alpinus</name>
    <dbReference type="NCBI Taxonomy" id="656366"/>
    <lineage>
        <taxon>Bacteria</taxon>
        <taxon>Bacillati</taxon>
        <taxon>Actinomycetota</taxon>
        <taxon>Actinomycetes</taxon>
        <taxon>Micrococcales</taxon>
        <taxon>Micrococcaceae</taxon>
        <taxon>Arthrobacter</taxon>
    </lineage>
</organism>
<dbReference type="PROSITE" id="PS51975">
    <property type="entry name" value="RNASE_H_2"/>
    <property type="match status" value="1"/>
</dbReference>
<dbReference type="GO" id="GO:0032299">
    <property type="term" value="C:ribonuclease H2 complex"/>
    <property type="evidence" value="ECO:0007669"/>
    <property type="project" value="TreeGrafter"/>
</dbReference>
<proteinExistence type="inferred from homology"/>
<dbReference type="CDD" id="cd07182">
    <property type="entry name" value="RNase_HII_bacteria_HII_like"/>
    <property type="match status" value="1"/>
</dbReference>
<dbReference type="GO" id="GO:0043137">
    <property type="term" value="P:DNA replication, removal of RNA primer"/>
    <property type="evidence" value="ECO:0007669"/>
    <property type="project" value="TreeGrafter"/>
</dbReference>
<reference evidence="15 16" key="1">
    <citation type="submission" date="2016-10" db="EMBL/GenBank/DDBJ databases">
        <authorList>
            <person name="de Groot N.N."/>
        </authorList>
    </citation>
    <scope>NUCLEOTIDE SEQUENCE [LARGE SCALE GENOMIC DNA]</scope>
    <source>
        <strain evidence="15 16">DSM 22274</strain>
    </source>
</reference>
<keyword evidence="10 12" id="KW-0378">Hydrolase</keyword>
<dbReference type="EC" id="3.1.26.4" evidence="13"/>
<evidence type="ECO:0000313" key="16">
    <source>
        <dbReference type="Proteomes" id="UP000182725"/>
    </source>
</evidence>
<feature type="binding site" evidence="12">
    <location>
        <position position="27"/>
    </location>
    <ligand>
        <name>a divalent metal cation</name>
        <dbReference type="ChEBI" id="CHEBI:60240"/>
    </ligand>
</feature>
<dbReference type="Pfam" id="PF01351">
    <property type="entry name" value="RNase_HII"/>
    <property type="match status" value="1"/>
</dbReference>
<dbReference type="EMBL" id="FNTV01000001">
    <property type="protein sequence ID" value="SEE04235.1"/>
    <property type="molecule type" value="Genomic_DNA"/>
</dbReference>
<dbReference type="GO" id="GO:0005737">
    <property type="term" value="C:cytoplasm"/>
    <property type="evidence" value="ECO:0007669"/>
    <property type="project" value="UniProtKB-SubCell"/>
</dbReference>
<keyword evidence="6" id="KW-0963">Cytoplasm</keyword>
<accession>A0A1H5FLD6</accession>
<dbReference type="InterPro" id="IPR024567">
    <property type="entry name" value="RNase_HII/HIII_dom"/>
</dbReference>
<keyword evidence="8 12" id="KW-0479">Metal-binding</keyword>
<keyword evidence="9 12" id="KW-0255">Endonuclease</keyword>
<feature type="binding site" evidence="12">
    <location>
        <position position="26"/>
    </location>
    <ligand>
        <name>a divalent metal cation</name>
        <dbReference type="ChEBI" id="CHEBI:60240"/>
    </ligand>
</feature>
<comment type="catalytic activity">
    <reaction evidence="1 12 13">
        <text>Endonucleolytic cleavage to 5'-phosphomonoester.</text>
        <dbReference type="EC" id="3.1.26.4"/>
    </reaction>
</comment>
<dbReference type="Proteomes" id="UP000182725">
    <property type="component" value="Unassembled WGS sequence"/>
</dbReference>
<dbReference type="AlphaFoldDB" id="A0A1H5FLD6"/>
<keyword evidence="11" id="KW-0464">Manganese</keyword>
<gene>
    <name evidence="15" type="ORF">SAMN04489740_0538</name>
</gene>
<dbReference type="PANTHER" id="PTHR10954">
    <property type="entry name" value="RIBONUCLEASE H2 SUBUNIT A"/>
    <property type="match status" value="1"/>
</dbReference>
<comment type="cofactor">
    <cofactor evidence="12">
        <name>Mn(2+)</name>
        <dbReference type="ChEBI" id="CHEBI:29035"/>
    </cofactor>
    <cofactor evidence="12">
        <name>Mg(2+)</name>
        <dbReference type="ChEBI" id="CHEBI:18420"/>
    </cofactor>
    <text evidence="12">Manganese or magnesium. Binds 1 divalent metal ion per monomer in the absence of substrate. May bind a second metal ion after substrate binding.</text>
</comment>